<evidence type="ECO:0000313" key="2">
    <source>
        <dbReference type="EMBL" id="QEA39364.1"/>
    </source>
</evidence>
<dbReference type="Pfam" id="PF00534">
    <property type="entry name" value="Glycos_transf_1"/>
    <property type="match status" value="1"/>
</dbReference>
<dbReference type="PANTHER" id="PTHR12526">
    <property type="entry name" value="GLYCOSYLTRANSFERASE"/>
    <property type="match status" value="1"/>
</dbReference>
<dbReference type="InterPro" id="IPR001296">
    <property type="entry name" value="Glyco_trans_1"/>
</dbReference>
<organism evidence="2 3">
    <name type="scientific">Pistricoccus aurantiacus</name>
    <dbReference type="NCBI Taxonomy" id="1883414"/>
    <lineage>
        <taxon>Bacteria</taxon>
        <taxon>Pseudomonadati</taxon>
        <taxon>Pseudomonadota</taxon>
        <taxon>Gammaproteobacteria</taxon>
        <taxon>Oceanospirillales</taxon>
        <taxon>Halomonadaceae</taxon>
        <taxon>Pistricoccus</taxon>
    </lineage>
</organism>
<keyword evidence="3" id="KW-1185">Reference proteome</keyword>
<dbReference type="GO" id="GO:0016757">
    <property type="term" value="F:glycosyltransferase activity"/>
    <property type="evidence" value="ECO:0007669"/>
    <property type="project" value="InterPro"/>
</dbReference>
<dbReference type="RefSeq" id="WP_147184416.1">
    <property type="nucleotide sequence ID" value="NZ_CP042382.1"/>
</dbReference>
<accession>A0A5B8SSV0</accession>
<dbReference type="KEGG" id="paur:FGL86_09925"/>
<evidence type="ECO:0000259" key="1">
    <source>
        <dbReference type="Pfam" id="PF00534"/>
    </source>
</evidence>
<dbReference type="Gene3D" id="3.40.50.2000">
    <property type="entry name" value="Glycogen Phosphorylase B"/>
    <property type="match status" value="2"/>
</dbReference>
<evidence type="ECO:0000313" key="3">
    <source>
        <dbReference type="Proteomes" id="UP000321272"/>
    </source>
</evidence>
<dbReference type="PANTHER" id="PTHR12526:SF635">
    <property type="entry name" value="GLYCOSYL TRANSFERASE GROUP 1"/>
    <property type="match status" value="1"/>
</dbReference>
<sequence>MSISVDSPAPRDLVMIVPGDPDQRTGGYLYDARIVEALRRQGHRVEVIGLEGSFPQIDCRAREALQQALRDQPEGQAVIIDGLALGNLPAVAAEQASRLDLTALVHHPLGDESGLSESQRDAYLANECQALGQVARVIVTSNFTARRLKALGVEGPIQVVEPGVDSAPLAQRAWPALPGQPVSLLCVATLTPRKGHGVLIEALADLIDHEWHCRLIGAADRDPDWTRCLRDRTREFGLESRISFDGECDVATLEAAYHQADVLVLPSFYEGYGMVITEALARGLPVIATTGGALADTLPAEAGWRVPPGDSKAFARALREWFENPPQREGYRAGAVAARQTLADWTSAGLAFARALSCCRLDEVSP</sequence>
<dbReference type="GO" id="GO:1901135">
    <property type="term" value="P:carbohydrate derivative metabolic process"/>
    <property type="evidence" value="ECO:0007669"/>
    <property type="project" value="UniProtKB-ARBA"/>
</dbReference>
<gene>
    <name evidence="2" type="ORF">FGL86_09925</name>
</gene>
<dbReference type="OrthoDB" id="4611853at2"/>
<protein>
    <submittedName>
        <fullName evidence="2">Glycosyltransferase family 4 protein</fullName>
    </submittedName>
</protein>
<dbReference type="EMBL" id="CP042382">
    <property type="protein sequence ID" value="QEA39364.1"/>
    <property type="molecule type" value="Genomic_DNA"/>
</dbReference>
<feature type="domain" description="Glycosyl transferase family 1" evidence="1">
    <location>
        <begin position="177"/>
        <end position="331"/>
    </location>
</feature>
<dbReference type="SUPFAM" id="SSF53756">
    <property type="entry name" value="UDP-Glycosyltransferase/glycogen phosphorylase"/>
    <property type="match status" value="1"/>
</dbReference>
<keyword evidence="2" id="KW-0808">Transferase</keyword>
<name>A0A5B8SSV0_9GAMM</name>
<reference evidence="2 3" key="1">
    <citation type="submission" date="2019-06" db="EMBL/GenBank/DDBJ databases">
        <title>Genome analyses of bacteria isolated from kimchi.</title>
        <authorList>
            <person name="Lee S."/>
            <person name="Ahn S."/>
            <person name="Roh S."/>
        </authorList>
    </citation>
    <scope>NUCLEOTIDE SEQUENCE [LARGE SCALE GENOMIC DNA]</scope>
    <source>
        <strain evidence="2 3">CBA4606</strain>
    </source>
</reference>
<dbReference type="Proteomes" id="UP000321272">
    <property type="component" value="Chromosome"/>
</dbReference>
<proteinExistence type="predicted"/>
<dbReference type="AlphaFoldDB" id="A0A5B8SSV0"/>
<dbReference type="CDD" id="cd03801">
    <property type="entry name" value="GT4_PimA-like"/>
    <property type="match status" value="1"/>
</dbReference>